<dbReference type="EMBL" id="JASBRG010000001">
    <property type="protein sequence ID" value="MDI3318604.1"/>
    <property type="molecule type" value="Genomic_DNA"/>
</dbReference>
<evidence type="ECO:0000313" key="5">
    <source>
        <dbReference type="Proteomes" id="UP001226434"/>
    </source>
</evidence>
<dbReference type="Gene3D" id="3.40.50.2000">
    <property type="entry name" value="Glycogen Phosphorylase B"/>
    <property type="match status" value="2"/>
</dbReference>
<dbReference type="InterPro" id="IPR001296">
    <property type="entry name" value="Glyco_trans_1"/>
</dbReference>
<evidence type="ECO:0000259" key="2">
    <source>
        <dbReference type="Pfam" id="PF00534"/>
    </source>
</evidence>
<keyword evidence="1" id="KW-0808">Transferase</keyword>
<dbReference type="RefSeq" id="WP_282332732.1">
    <property type="nucleotide sequence ID" value="NZ_JASBRG010000001.1"/>
</dbReference>
<evidence type="ECO:0000259" key="3">
    <source>
        <dbReference type="Pfam" id="PF13439"/>
    </source>
</evidence>
<gene>
    <name evidence="4" type="ORF">QJ048_02410</name>
</gene>
<dbReference type="InterPro" id="IPR028098">
    <property type="entry name" value="Glyco_trans_4-like_N"/>
</dbReference>
<dbReference type="Pfam" id="PF00534">
    <property type="entry name" value="Glycos_transf_1"/>
    <property type="match status" value="1"/>
</dbReference>
<dbReference type="SUPFAM" id="SSF53756">
    <property type="entry name" value="UDP-Glycosyltransferase/glycogen phosphorylase"/>
    <property type="match status" value="1"/>
</dbReference>
<dbReference type="Pfam" id="PF13439">
    <property type="entry name" value="Glyco_transf_4"/>
    <property type="match status" value="1"/>
</dbReference>
<keyword evidence="5" id="KW-1185">Reference proteome</keyword>
<organism evidence="4 5">
    <name type="scientific">Pinibacter soli</name>
    <dbReference type="NCBI Taxonomy" id="3044211"/>
    <lineage>
        <taxon>Bacteria</taxon>
        <taxon>Pseudomonadati</taxon>
        <taxon>Bacteroidota</taxon>
        <taxon>Chitinophagia</taxon>
        <taxon>Chitinophagales</taxon>
        <taxon>Chitinophagaceae</taxon>
        <taxon>Pinibacter</taxon>
    </lineage>
</organism>
<evidence type="ECO:0000256" key="1">
    <source>
        <dbReference type="ARBA" id="ARBA00022679"/>
    </source>
</evidence>
<dbReference type="CDD" id="cd03809">
    <property type="entry name" value="GT4_MtfB-like"/>
    <property type="match status" value="1"/>
</dbReference>
<reference evidence="4 5" key="1">
    <citation type="submission" date="2023-05" db="EMBL/GenBank/DDBJ databases">
        <title>Genome sequence of Pinibacter sp. MAH-24.</title>
        <authorList>
            <person name="Huq M.A."/>
        </authorList>
    </citation>
    <scope>NUCLEOTIDE SEQUENCE [LARGE SCALE GENOMIC DNA]</scope>
    <source>
        <strain evidence="4 5">MAH-24</strain>
    </source>
</reference>
<dbReference type="PANTHER" id="PTHR46401">
    <property type="entry name" value="GLYCOSYLTRANSFERASE WBBK-RELATED"/>
    <property type="match status" value="1"/>
</dbReference>
<dbReference type="PANTHER" id="PTHR46401:SF2">
    <property type="entry name" value="GLYCOSYLTRANSFERASE WBBK-RELATED"/>
    <property type="match status" value="1"/>
</dbReference>
<accession>A0ABT6R7R5</accession>
<protein>
    <submittedName>
        <fullName evidence="4">Glycosyltransferase family 1 protein</fullName>
    </submittedName>
</protein>
<comment type="caution">
    <text evidence="4">The sequence shown here is derived from an EMBL/GenBank/DDBJ whole genome shotgun (WGS) entry which is preliminary data.</text>
</comment>
<feature type="domain" description="Glycosyl transferase family 1" evidence="2">
    <location>
        <begin position="163"/>
        <end position="307"/>
    </location>
</feature>
<dbReference type="Proteomes" id="UP001226434">
    <property type="component" value="Unassembled WGS sequence"/>
</dbReference>
<name>A0ABT6R7R5_9BACT</name>
<evidence type="ECO:0000313" key="4">
    <source>
        <dbReference type="EMBL" id="MDI3318604.1"/>
    </source>
</evidence>
<feature type="domain" description="Glycosyltransferase subfamily 4-like N-terminal" evidence="3">
    <location>
        <begin position="88"/>
        <end position="158"/>
    </location>
</feature>
<sequence length="311" mass="35329">MQQINFFSRKKNPDFFSIEQLFEAIAGNINANEKRYGAHANCQTVPFFSSLANILKNTSFVRRNQGTVNHITGDIHYTILGCSRKNLNVLTIHDCVPLTTLSKRSLKYWVIRWLWYDLPMKKADVITVISEKTKEELGKIIGHSQNKIKVINNFIDPRFTYREKPFNQSKPSLLFIGSTENKNLDRVLEAIKDITCKLEIIGKINDAQSAFIKNQNIDTNIIHGVSYETVIEKYRQCDVLIFPSTYEGFGLPIIEANAIGRPVLTSNLSPMKDVAGDAAVLVDPFSVEDIKQGIEKIIYDSELQKNLLRTA</sequence>
<proteinExistence type="predicted"/>